<evidence type="ECO:0000313" key="4">
    <source>
        <dbReference type="Proteomes" id="UP000246278"/>
    </source>
</evidence>
<dbReference type="PRINTS" id="PR01438">
    <property type="entry name" value="UNVRSLSTRESS"/>
</dbReference>
<dbReference type="EMBL" id="PDNZ01000001">
    <property type="protein sequence ID" value="PWW83307.1"/>
    <property type="molecule type" value="Genomic_DNA"/>
</dbReference>
<feature type="domain" description="UspA" evidence="2">
    <location>
        <begin position="2"/>
        <end position="156"/>
    </location>
</feature>
<dbReference type="CDD" id="cd00293">
    <property type="entry name" value="USP-like"/>
    <property type="match status" value="2"/>
</dbReference>
<dbReference type="InterPro" id="IPR006015">
    <property type="entry name" value="Universal_stress_UspA"/>
</dbReference>
<dbReference type="Gene3D" id="3.40.50.12370">
    <property type="match status" value="1"/>
</dbReference>
<dbReference type="Proteomes" id="UP000246278">
    <property type="component" value="Unassembled WGS sequence"/>
</dbReference>
<evidence type="ECO:0000313" key="3">
    <source>
        <dbReference type="EMBL" id="PWW83307.1"/>
    </source>
</evidence>
<dbReference type="OrthoDB" id="9787548at2"/>
<comment type="similarity">
    <text evidence="1">Belongs to the universal stress protein A family.</text>
</comment>
<proteinExistence type="inferred from homology"/>
<comment type="caution">
    <text evidence="3">The sequence shown here is derived from an EMBL/GenBank/DDBJ whole genome shotgun (WGS) entry which is preliminary data.</text>
</comment>
<name>A0A317TBC7_9CHLB</name>
<dbReference type="InterPro" id="IPR006016">
    <property type="entry name" value="UspA"/>
</dbReference>
<evidence type="ECO:0000256" key="1">
    <source>
        <dbReference type="ARBA" id="ARBA00008791"/>
    </source>
</evidence>
<dbReference type="PANTHER" id="PTHR46268">
    <property type="entry name" value="STRESS RESPONSE PROTEIN NHAX"/>
    <property type="match status" value="1"/>
</dbReference>
<dbReference type="Pfam" id="PF00582">
    <property type="entry name" value="Usp"/>
    <property type="match status" value="2"/>
</dbReference>
<gene>
    <name evidence="3" type="ORF">CR164_01775</name>
</gene>
<protein>
    <submittedName>
        <fullName evidence="3">Universal stress protein UspA</fullName>
    </submittedName>
</protein>
<sequence>MTKILACIDGSAAAPAVCDAATWTSLRLDAPLTLLHVLDRSEYPVKGDLSGNIGLGSREHLLDELVSLDEKRGRLALEHGKHLLESAKIRAEENGAERINRLQRHGNLIETLQEMEPDTRLLVMGRQGEAHENSAHSIGSHLESVVRTLHRPILVVLPDFTQPRRFMIAFDGSSTAKKALEMVGSSPLLQGLDCHIVMVCNSTADTESELDAACNYLAEKDFNVIRTMLSGEIVQTLRDYQKEHGIDLMVMGAYGHSRIRQFLVGSNTTKMVSSSDIPLLLLR</sequence>
<evidence type="ECO:0000259" key="2">
    <source>
        <dbReference type="Pfam" id="PF00582"/>
    </source>
</evidence>
<organism evidence="3 4">
    <name type="scientific">Prosthecochloris marina</name>
    <dbReference type="NCBI Taxonomy" id="2017681"/>
    <lineage>
        <taxon>Bacteria</taxon>
        <taxon>Pseudomonadati</taxon>
        <taxon>Chlorobiota</taxon>
        <taxon>Chlorobiia</taxon>
        <taxon>Chlorobiales</taxon>
        <taxon>Chlorobiaceae</taxon>
        <taxon>Prosthecochloris</taxon>
    </lineage>
</organism>
<keyword evidence="4" id="KW-1185">Reference proteome</keyword>
<dbReference type="RefSeq" id="WP_110022187.1">
    <property type="nucleotide sequence ID" value="NZ_PDNZ01000001.1"/>
</dbReference>
<reference evidence="4" key="1">
    <citation type="submission" date="2017-10" db="EMBL/GenBank/DDBJ databases">
        <authorList>
            <person name="Gaisin V.A."/>
            <person name="Rysina M.S."/>
            <person name="Grouzdev D.S."/>
        </authorList>
    </citation>
    <scope>NUCLEOTIDE SEQUENCE [LARGE SCALE GENOMIC DNA]</scope>
    <source>
        <strain evidence="4">V1</strain>
    </source>
</reference>
<accession>A0A317TBC7</accession>
<dbReference type="SUPFAM" id="SSF52402">
    <property type="entry name" value="Adenine nucleotide alpha hydrolases-like"/>
    <property type="match status" value="2"/>
</dbReference>
<feature type="domain" description="UspA" evidence="2">
    <location>
        <begin position="208"/>
        <end position="283"/>
    </location>
</feature>
<dbReference type="PANTHER" id="PTHR46268:SF6">
    <property type="entry name" value="UNIVERSAL STRESS PROTEIN UP12"/>
    <property type="match status" value="1"/>
</dbReference>
<dbReference type="AlphaFoldDB" id="A0A317TBC7"/>